<organism evidence="1 2">
    <name type="scientific">Dufourea novaeangliae</name>
    <name type="common">Sweat bee</name>
    <dbReference type="NCBI Taxonomy" id="178035"/>
    <lineage>
        <taxon>Eukaryota</taxon>
        <taxon>Metazoa</taxon>
        <taxon>Ecdysozoa</taxon>
        <taxon>Arthropoda</taxon>
        <taxon>Hexapoda</taxon>
        <taxon>Insecta</taxon>
        <taxon>Pterygota</taxon>
        <taxon>Neoptera</taxon>
        <taxon>Endopterygota</taxon>
        <taxon>Hymenoptera</taxon>
        <taxon>Apocrita</taxon>
        <taxon>Aculeata</taxon>
        <taxon>Apoidea</taxon>
        <taxon>Anthophila</taxon>
        <taxon>Halictidae</taxon>
        <taxon>Rophitinae</taxon>
        <taxon>Dufourea</taxon>
    </lineage>
</organism>
<gene>
    <name evidence="1" type="ORF">WN55_00475</name>
</gene>
<evidence type="ECO:0000313" key="2">
    <source>
        <dbReference type="Proteomes" id="UP000076502"/>
    </source>
</evidence>
<sequence length="175" mass="20316">HRHVILRDVRWDFQLIRGHHIVEILHAGQIVDFLLDCRRHERCEPPRHHLVDLGGGEPFSDENNDRSTLAIDPTLIEATDPGNFRQILRLCSSEEPFRKLVVERRPAWKWADGVMRRFSDRVRVVCEPMLDGEVGPSFQRARLHHVLGNTQGFHEPHSAETRNSLFIQGPTIYPN</sequence>
<evidence type="ECO:0000313" key="1">
    <source>
        <dbReference type="EMBL" id="KZC09829.1"/>
    </source>
</evidence>
<feature type="non-terminal residue" evidence="1">
    <location>
        <position position="1"/>
    </location>
</feature>
<dbReference type="AlphaFoldDB" id="A0A154PD36"/>
<accession>A0A154PD36</accession>
<dbReference type="Proteomes" id="UP000076502">
    <property type="component" value="Unassembled WGS sequence"/>
</dbReference>
<protein>
    <submittedName>
        <fullName evidence="1">Uncharacterized protein</fullName>
    </submittedName>
</protein>
<dbReference type="EMBL" id="KQ434878">
    <property type="protein sequence ID" value="KZC09829.1"/>
    <property type="molecule type" value="Genomic_DNA"/>
</dbReference>
<keyword evidence="2" id="KW-1185">Reference proteome</keyword>
<proteinExistence type="predicted"/>
<name>A0A154PD36_DUFNO</name>
<reference evidence="1 2" key="1">
    <citation type="submission" date="2015-07" db="EMBL/GenBank/DDBJ databases">
        <title>The genome of Dufourea novaeangliae.</title>
        <authorList>
            <person name="Pan H."/>
            <person name="Kapheim K."/>
        </authorList>
    </citation>
    <scope>NUCLEOTIDE SEQUENCE [LARGE SCALE GENOMIC DNA]</scope>
    <source>
        <strain evidence="1">0120121106</strain>
        <tissue evidence="1">Whole body</tissue>
    </source>
</reference>